<name>A0AA40HF79_CNENI</name>
<dbReference type="InterPro" id="IPR050182">
    <property type="entry name" value="Cytochrome_P450_fam2"/>
</dbReference>
<dbReference type="GO" id="GO:0020037">
    <property type="term" value="F:heme binding"/>
    <property type="evidence" value="ECO:0007669"/>
    <property type="project" value="InterPro"/>
</dbReference>
<keyword evidence="3" id="KW-0408">Iron</keyword>
<proteinExistence type="inferred from homology"/>
<evidence type="ECO:0000256" key="2">
    <source>
        <dbReference type="ARBA" id="ARBA00022723"/>
    </source>
</evidence>
<keyword evidence="2" id="KW-0479">Metal-binding</keyword>
<organism evidence="4 5">
    <name type="scientific">Cnephaeus nilssonii</name>
    <name type="common">Northern bat</name>
    <name type="synonym">Eptesicus nilssonii</name>
    <dbReference type="NCBI Taxonomy" id="3371016"/>
    <lineage>
        <taxon>Eukaryota</taxon>
        <taxon>Metazoa</taxon>
        <taxon>Chordata</taxon>
        <taxon>Craniata</taxon>
        <taxon>Vertebrata</taxon>
        <taxon>Euteleostomi</taxon>
        <taxon>Mammalia</taxon>
        <taxon>Eutheria</taxon>
        <taxon>Laurasiatheria</taxon>
        <taxon>Chiroptera</taxon>
        <taxon>Yangochiroptera</taxon>
        <taxon>Vespertilionidae</taxon>
        <taxon>Cnephaeus</taxon>
    </lineage>
</organism>
<dbReference type="EMBL" id="JAULJE010000021">
    <property type="protein sequence ID" value="KAK1330175.1"/>
    <property type="molecule type" value="Genomic_DNA"/>
</dbReference>
<dbReference type="GO" id="GO:0016712">
    <property type="term" value="F:oxidoreductase activity, acting on paired donors, with incorporation or reduction of molecular oxygen, reduced flavin or flavoprotein as one donor, and incorporation of one atom of oxygen"/>
    <property type="evidence" value="ECO:0007669"/>
    <property type="project" value="TreeGrafter"/>
</dbReference>
<dbReference type="Proteomes" id="UP001177744">
    <property type="component" value="Unassembled WGS sequence"/>
</dbReference>
<dbReference type="GO" id="GO:0005737">
    <property type="term" value="C:cytoplasm"/>
    <property type="evidence" value="ECO:0007669"/>
    <property type="project" value="TreeGrafter"/>
</dbReference>
<gene>
    <name evidence="4" type="ORF">QTO34_010361</name>
</gene>
<evidence type="ECO:0000313" key="4">
    <source>
        <dbReference type="EMBL" id="KAK1330175.1"/>
    </source>
</evidence>
<dbReference type="Gene3D" id="1.10.630.10">
    <property type="entry name" value="Cytochrome P450"/>
    <property type="match status" value="1"/>
</dbReference>
<sequence length="183" mass="21171">MLQLFQRPKEVFSFPLLIEFQKGGKSWKILRRCSLTTMRDFGTRKQSIEKLIQDETQCLLEELWKSQGKHCSSIVFGECFNYQDPRFLQLLNVLSEVFTTISSLYSQRLAQVLAFLEMLTFFSGILKHFPGTSTRLSSLIQKVDDFVTEVIAVHRKTLDPSAPEDVIDSVLLLMDKARTLLDW</sequence>
<feature type="non-terminal residue" evidence="4">
    <location>
        <position position="183"/>
    </location>
</feature>
<comment type="caution">
    <text evidence="4">The sequence shown here is derived from an EMBL/GenBank/DDBJ whole genome shotgun (WGS) entry which is preliminary data.</text>
</comment>
<dbReference type="GO" id="GO:0008392">
    <property type="term" value="F:arachidonate epoxygenase activity"/>
    <property type="evidence" value="ECO:0007669"/>
    <property type="project" value="TreeGrafter"/>
</dbReference>
<accession>A0AA40HF79</accession>
<comment type="similarity">
    <text evidence="1">Belongs to the cytochrome P450 family.</text>
</comment>
<evidence type="ECO:0000256" key="3">
    <source>
        <dbReference type="ARBA" id="ARBA00023004"/>
    </source>
</evidence>
<dbReference type="PANTHER" id="PTHR24300">
    <property type="entry name" value="CYTOCHROME P450 508A4-RELATED"/>
    <property type="match status" value="1"/>
</dbReference>
<dbReference type="PANTHER" id="PTHR24300:SF339">
    <property type="entry name" value="CYTOCHROME P450 FAMILY 2 SUBFAMILY B MEMBER 39"/>
    <property type="match status" value="1"/>
</dbReference>
<dbReference type="InterPro" id="IPR001128">
    <property type="entry name" value="Cyt_P450"/>
</dbReference>
<dbReference type="GO" id="GO:0006805">
    <property type="term" value="P:xenobiotic metabolic process"/>
    <property type="evidence" value="ECO:0007669"/>
    <property type="project" value="TreeGrafter"/>
</dbReference>
<evidence type="ECO:0000313" key="5">
    <source>
        <dbReference type="Proteomes" id="UP001177744"/>
    </source>
</evidence>
<reference evidence="4" key="1">
    <citation type="submission" date="2023-06" db="EMBL/GenBank/DDBJ databases">
        <title>Reference genome for the Northern bat (Eptesicus nilssonii), a most northern bat species.</title>
        <authorList>
            <person name="Laine V.N."/>
            <person name="Pulliainen A.T."/>
            <person name="Lilley T.M."/>
        </authorList>
    </citation>
    <scope>NUCLEOTIDE SEQUENCE</scope>
    <source>
        <strain evidence="4">BLF_Eptnil</strain>
        <tissue evidence="4">Kidney</tissue>
    </source>
</reference>
<evidence type="ECO:0000256" key="1">
    <source>
        <dbReference type="ARBA" id="ARBA00010617"/>
    </source>
</evidence>
<dbReference type="GO" id="GO:0005506">
    <property type="term" value="F:iron ion binding"/>
    <property type="evidence" value="ECO:0007669"/>
    <property type="project" value="InterPro"/>
</dbReference>
<dbReference type="InterPro" id="IPR036396">
    <property type="entry name" value="Cyt_P450_sf"/>
</dbReference>
<dbReference type="GO" id="GO:0019373">
    <property type="term" value="P:epoxygenase P450 pathway"/>
    <property type="evidence" value="ECO:0007669"/>
    <property type="project" value="TreeGrafter"/>
</dbReference>
<protein>
    <submittedName>
        <fullName evidence="4">Uncharacterized protein</fullName>
    </submittedName>
</protein>
<dbReference type="AlphaFoldDB" id="A0AA40HF79"/>
<dbReference type="SUPFAM" id="SSF48264">
    <property type="entry name" value="Cytochrome P450"/>
    <property type="match status" value="1"/>
</dbReference>
<dbReference type="Pfam" id="PF00067">
    <property type="entry name" value="p450"/>
    <property type="match status" value="1"/>
</dbReference>
<keyword evidence="5" id="KW-1185">Reference proteome</keyword>